<dbReference type="AlphaFoldDB" id="A0A9Q4C7G0"/>
<sequence>MSSKRTRDEGGKFEEKVTEQDILKIFDRADTPVLTASDLADALPVGRDAVYRRLSDMHDGGLVGKKDAGARAVVWWAKVAPELSDEAKERVEEARRDDAVPLDELDEELDGEDEA</sequence>
<feature type="compositionally biased region" description="Acidic residues" evidence="1">
    <location>
        <begin position="100"/>
        <end position="115"/>
    </location>
</feature>
<protein>
    <submittedName>
        <fullName evidence="2">HTH domain-containing protein</fullName>
    </submittedName>
</protein>
<dbReference type="Proteomes" id="UP001149411">
    <property type="component" value="Unassembled WGS sequence"/>
</dbReference>
<reference evidence="2" key="1">
    <citation type="submission" date="2022-09" db="EMBL/GenBank/DDBJ databases">
        <title>Haloadaptaus new haloarchaeum isolated from saline soil.</title>
        <authorList>
            <person name="Duran-Viseras A."/>
            <person name="Sanchez-Porro C."/>
            <person name="Ventosa A."/>
        </authorList>
    </citation>
    <scope>NUCLEOTIDE SEQUENCE</scope>
    <source>
        <strain evidence="2">F3-133</strain>
    </source>
</reference>
<accession>A0A9Q4C7G0</accession>
<feature type="compositionally biased region" description="Basic and acidic residues" evidence="1">
    <location>
        <begin position="86"/>
        <end position="99"/>
    </location>
</feature>
<name>A0A9Q4C7G0_9EURY</name>
<comment type="caution">
    <text evidence="2">The sequence shown here is derived from an EMBL/GenBank/DDBJ whole genome shotgun (WGS) entry which is preliminary data.</text>
</comment>
<evidence type="ECO:0000313" key="3">
    <source>
        <dbReference type="Proteomes" id="UP001149411"/>
    </source>
</evidence>
<proteinExistence type="predicted"/>
<dbReference type="InterPro" id="IPR036390">
    <property type="entry name" value="WH_DNA-bd_sf"/>
</dbReference>
<dbReference type="EMBL" id="RKLV01000010">
    <property type="protein sequence ID" value="MCX2819661.1"/>
    <property type="molecule type" value="Genomic_DNA"/>
</dbReference>
<feature type="region of interest" description="Disordered" evidence="1">
    <location>
        <begin position="86"/>
        <end position="115"/>
    </location>
</feature>
<gene>
    <name evidence="2" type="ORF">EGH25_09905</name>
</gene>
<keyword evidence="3" id="KW-1185">Reference proteome</keyword>
<dbReference type="SUPFAM" id="SSF46785">
    <property type="entry name" value="Winged helix' DNA-binding domain"/>
    <property type="match status" value="1"/>
</dbReference>
<dbReference type="InterPro" id="IPR036388">
    <property type="entry name" value="WH-like_DNA-bd_sf"/>
</dbReference>
<evidence type="ECO:0000313" key="2">
    <source>
        <dbReference type="EMBL" id="MCX2819661.1"/>
    </source>
</evidence>
<dbReference type="Gene3D" id="1.10.10.10">
    <property type="entry name" value="Winged helix-like DNA-binding domain superfamily/Winged helix DNA-binding domain"/>
    <property type="match status" value="1"/>
</dbReference>
<organism evidence="2 3">
    <name type="scientific">Halorutilus salinus</name>
    <dbReference type="NCBI Taxonomy" id="2487751"/>
    <lineage>
        <taxon>Archaea</taxon>
        <taxon>Methanobacteriati</taxon>
        <taxon>Methanobacteriota</taxon>
        <taxon>Stenosarchaea group</taxon>
        <taxon>Halobacteria</taxon>
        <taxon>Halorutilales</taxon>
        <taxon>Halorutilaceae</taxon>
        <taxon>Halorutilus</taxon>
    </lineage>
</organism>
<evidence type="ECO:0000256" key="1">
    <source>
        <dbReference type="SAM" id="MobiDB-lite"/>
    </source>
</evidence>
<dbReference type="RefSeq" id="WP_266088120.1">
    <property type="nucleotide sequence ID" value="NZ_RKLV01000010.1"/>
</dbReference>